<proteinExistence type="predicted"/>
<sequence length="280" mass="31077">MRLSILPVFLVGAAFAYLVGAEPIRVVLDGASKTNANLRLGHALANANVNGNDDNVGRLVCSSIIMTTSTEIKSEGRHFCGASLREKAIRVSNTFRHALGLPLIETSDHLVFKSGVVDKWSPKHGGVHILPMPFGDPALESVAQPPKENMDNSGDDGNVVHIYRHHRVEDRRHTKHFLHGSFLIRIHRAIMALGPWEGRAVAFVLGCGIGVLLRMLWVMTVLAYRTIRGERDEEESIDHDYIMFEQDAEHLFIPPPEYTDEKVRSAELGAQEVAIEDQHA</sequence>
<evidence type="ECO:0000313" key="2">
    <source>
        <dbReference type="Proteomes" id="UP000790377"/>
    </source>
</evidence>
<comment type="caution">
    <text evidence="1">The sequence shown here is derived from an EMBL/GenBank/DDBJ whole genome shotgun (WGS) entry which is preliminary data.</text>
</comment>
<dbReference type="Proteomes" id="UP000790377">
    <property type="component" value="Unassembled WGS sequence"/>
</dbReference>
<evidence type="ECO:0000313" key="1">
    <source>
        <dbReference type="EMBL" id="KAH7916604.1"/>
    </source>
</evidence>
<organism evidence="1 2">
    <name type="scientific">Hygrophoropsis aurantiaca</name>
    <dbReference type="NCBI Taxonomy" id="72124"/>
    <lineage>
        <taxon>Eukaryota</taxon>
        <taxon>Fungi</taxon>
        <taxon>Dikarya</taxon>
        <taxon>Basidiomycota</taxon>
        <taxon>Agaricomycotina</taxon>
        <taxon>Agaricomycetes</taxon>
        <taxon>Agaricomycetidae</taxon>
        <taxon>Boletales</taxon>
        <taxon>Coniophorineae</taxon>
        <taxon>Hygrophoropsidaceae</taxon>
        <taxon>Hygrophoropsis</taxon>
    </lineage>
</organism>
<keyword evidence="2" id="KW-1185">Reference proteome</keyword>
<gene>
    <name evidence="1" type="ORF">BJ138DRAFT_1131863</name>
</gene>
<accession>A0ACB8ATN2</accession>
<name>A0ACB8ATN2_9AGAM</name>
<reference evidence="1" key="1">
    <citation type="journal article" date="2021" name="New Phytol.">
        <title>Evolutionary innovations through gain and loss of genes in the ectomycorrhizal Boletales.</title>
        <authorList>
            <person name="Wu G."/>
            <person name="Miyauchi S."/>
            <person name="Morin E."/>
            <person name="Kuo A."/>
            <person name="Drula E."/>
            <person name="Varga T."/>
            <person name="Kohler A."/>
            <person name="Feng B."/>
            <person name="Cao Y."/>
            <person name="Lipzen A."/>
            <person name="Daum C."/>
            <person name="Hundley H."/>
            <person name="Pangilinan J."/>
            <person name="Johnson J."/>
            <person name="Barry K."/>
            <person name="LaButti K."/>
            <person name="Ng V."/>
            <person name="Ahrendt S."/>
            <person name="Min B."/>
            <person name="Choi I.G."/>
            <person name="Park H."/>
            <person name="Plett J.M."/>
            <person name="Magnuson J."/>
            <person name="Spatafora J.W."/>
            <person name="Nagy L.G."/>
            <person name="Henrissat B."/>
            <person name="Grigoriev I.V."/>
            <person name="Yang Z.L."/>
            <person name="Xu J."/>
            <person name="Martin F.M."/>
        </authorList>
    </citation>
    <scope>NUCLEOTIDE SEQUENCE</scope>
    <source>
        <strain evidence="1">ATCC 28755</strain>
    </source>
</reference>
<protein>
    <submittedName>
        <fullName evidence="1">Uncharacterized protein</fullName>
    </submittedName>
</protein>
<dbReference type="EMBL" id="MU267590">
    <property type="protein sequence ID" value="KAH7916604.1"/>
    <property type="molecule type" value="Genomic_DNA"/>
</dbReference>